<gene>
    <name evidence="3" type="ORF">FTX54_004860</name>
</gene>
<dbReference type="PROSITE" id="PS51257">
    <property type="entry name" value="PROKAR_LIPOPROTEIN"/>
    <property type="match status" value="1"/>
</dbReference>
<name>A0A5C7FIW0_9BACI</name>
<dbReference type="KEGG" id="ahal:FTX54_004860"/>
<protein>
    <submittedName>
        <fullName evidence="3">YCF48-related protein</fullName>
    </submittedName>
</protein>
<sequence>MKKWLAGSGIFLLISGCAGTNEETEDNEGSEGTQKQENSEAAEDMVEIEESGIESISHIHGLEFDRENPDILYAATHHGVVLITEDGVWNQPAEAEHQHDLMGFAVSESNRMVSSGHPSHDSDLGNPLGFMESSDRGETWEQISLQGEVDFHLFNVNQSDPDTIYGIDGMGNGMMKSEDGGETWEIPELDGLDVEYPDIYALLSDPENPERVLIGASTGIYVSEDGGEAWEAVKKDGTITSAAAADGKLYGYLLEEQGSYLAVSNDFGETWEQKNLSFEEDAALHLAIHPEDSEIIAVATGEGDLLLTRNDGESWETLAEAGERQ</sequence>
<dbReference type="InterPro" id="IPR015943">
    <property type="entry name" value="WD40/YVTN_repeat-like_dom_sf"/>
</dbReference>
<reference evidence="3 4" key="1">
    <citation type="submission" date="2024-01" db="EMBL/GenBank/DDBJ databases">
        <title>Complete Genome Sequence of Alkalicoccus halolimnae BZ-SZ-XJ29T, a Moderately Halophilic Bacterium Isolated from a Salt Lake.</title>
        <authorList>
            <person name="Zhao B."/>
        </authorList>
    </citation>
    <scope>NUCLEOTIDE SEQUENCE [LARGE SCALE GENOMIC DNA]</scope>
    <source>
        <strain evidence="3 4">BZ-SZ-XJ29</strain>
    </source>
</reference>
<evidence type="ECO:0000256" key="1">
    <source>
        <dbReference type="SAM" id="MobiDB-lite"/>
    </source>
</evidence>
<feature type="domain" description="Photosynthesis system II assembly factor Ycf48/Hcf136-like" evidence="2">
    <location>
        <begin position="117"/>
        <end position="265"/>
    </location>
</feature>
<dbReference type="GO" id="GO:0010411">
    <property type="term" value="P:xyloglucan metabolic process"/>
    <property type="evidence" value="ECO:0007669"/>
    <property type="project" value="TreeGrafter"/>
</dbReference>
<dbReference type="InterPro" id="IPR052025">
    <property type="entry name" value="Xyloglucanase_GH74"/>
</dbReference>
<dbReference type="PANTHER" id="PTHR43739">
    <property type="entry name" value="XYLOGLUCANASE (EUROFUNG)"/>
    <property type="match status" value="1"/>
</dbReference>
<proteinExistence type="predicted"/>
<dbReference type="SUPFAM" id="SSF110296">
    <property type="entry name" value="Oligoxyloglucan reducing end-specific cellobiohydrolase"/>
    <property type="match status" value="1"/>
</dbReference>
<dbReference type="Gene3D" id="2.130.10.10">
    <property type="entry name" value="YVTN repeat-like/Quinoprotein amine dehydrogenase"/>
    <property type="match status" value="1"/>
</dbReference>
<evidence type="ECO:0000313" key="4">
    <source>
        <dbReference type="Proteomes" id="UP000321816"/>
    </source>
</evidence>
<dbReference type="RefSeq" id="WP_147803188.1">
    <property type="nucleotide sequence ID" value="NZ_CP144914.1"/>
</dbReference>
<dbReference type="EMBL" id="CP144914">
    <property type="protein sequence ID" value="WWD80895.1"/>
    <property type="molecule type" value="Genomic_DNA"/>
</dbReference>
<dbReference type="NCBIfam" id="NF045728">
    <property type="entry name" value="glycosyl_F510_1955"/>
    <property type="match status" value="1"/>
</dbReference>
<keyword evidence="4" id="KW-1185">Reference proteome</keyword>
<dbReference type="InterPro" id="IPR028203">
    <property type="entry name" value="PSII_CF48-like_dom"/>
</dbReference>
<evidence type="ECO:0000313" key="3">
    <source>
        <dbReference type="EMBL" id="WWD80895.1"/>
    </source>
</evidence>
<dbReference type="InterPro" id="IPR054817">
    <property type="entry name" value="Glycosyl_F510_1955-like"/>
</dbReference>
<evidence type="ECO:0000259" key="2">
    <source>
        <dbReference type="Pfam" id="PF14870"/>
    </source>
</evidence>
<dbReference type="Proteomes" id="UP000321816">
    <property type="component" value="Chromosome"/>
</dbReference>
<dbReference type="OrthoDB" id="9764804at2"/>
<organism evidence="3 4">
    <name type="scientific">Alkalicoccus halolimnae</name>
    <dbReference type="NCBI Taxonomy" id="1667239"/>
    <lineage>
        <taxon>Bacteria</taxon>
        <taxon>Bacillati</taxon>
        <taxon>Bacillota</taxon>
        <taxon>Bacilli</taxon>
        <taxon>Bacillales</taxon>
        <taxon>Bacillaceae</taxon>
        <taxon>Alkalicoccus</taxon>
    </lineage>
</organism>
<dbReference type="CDD" id="cd15482">
    <property type="entry name" value="Sialidase_non-viral"/>
    <property type="match status" value="1"/>
</dbReference>
<dbReference type="PANTHER" id="PTHR43739:SF5">
    <property type="entry name" value="EXO-ALPHA-SIALIDASE"/>
    <property type="match status" value="1"/>
</dbReference>
<accession>A0A5C7FIW0</accession>
<feature type="region of interest" description="Disordered" evidence="1">
    <location>
        <begin position="20"/>
        <end position="45"/>
    </location>
</feature>
<dbReference type="AlphaFoldDB" id="A0A5C7FIW0"/>
<dbReference type="Pfam" id="PF14870">
    <property type="entry name" value="PSII_BNR"/>
    <property type="match status" value="1"/>
</dbReference>